<accession>A0ABR4ITY6</accession>
<proteinExistence type="predicted"/>
<organism evidence="1 2">
    <name type="scientific">Aspergillus cavernicola</name>
    <dbReference type="NCBI Taxonomy" id="176166"/>
    <lineage>
        <taxon>Eukaryota</taxon>
        <taxon>Fungi</taxon>
        <taxon>Dikarya</taxon>
        <taxon>Ascomycota</taxon>
        <taxon>Pezizomycotina</taxon>
        <taxon>Eurotiomycetes</taxon>
        <taxon>Eurotiomycetidae</taxon>
        <taxon>Eurotiales</taxon>
        <taxon>Aspergillaceae</taxon>
        <taxon>Aspergillus</taxon>
        <taxon>Aspergillus subgen. Nidulantes</taxon>
    </lineage>
</organism>
<gene>
    <name evidence="1" type="ORF">BDW59DRAFT_141369</name>
</gene>
<protein>
    <submittedName>
        <fullName evidence="1">Uncharacterized protein</fullName>
    </submittedName>
</protein>
<name>A0ABR4ITY6_9EURO</name>
<sequence length="64" mass="7133">MLISLTMIPAEYALAWDISIMTSSMRQPRPALWWAVSSSTPSSQEIAVPQLRPSSESLWPNLTT</sequence>
<reference evidence="1 2" key="1">
    <citation type="submission" date="2024-07" db="EMBL/GenBank/DDBJ databases">
        <title>Section-level genome sequencing and comparative genomics of Aspergillus sections Usti and Cavernicolus.</title>
        <authorList>
            <consortium name="Lawrence Berkeley National Laboratory"/>
            <person name="Nybo J.L."/>
            <person name="Vesth T.C."/>
            <person name="Theobald S."/>
            <person name="Frisvad J.C."/>
            <person name="Larsen T.O."/>
            <person name="Kjaerboelling I."/>
            <person name="Rothschild-Mancinelli K."/>
            <person name="Lyhne E.K."/>
            <person name="Kogle M.E."/>
            <person name="Barry K."/>
            <person name="Clum A."/>
            <person name="Na H."/>
            <person name="Ledsgaard L."/>
            <person name="Lin J."/>
            <person name="Lipzen A."/>
            <person name="Kuo A."/>
            <person name="Riley R."/>
            <person name="Mondo S."/>
            <person name="LaButti K."/>
            <person name="Haridas S."/>
            <person name="Pangalinan J."/>
            <person name="Salamov A.A."/>
            <person name="Simmons B.A."/>
            <person name="Magnuson J.K."/>
            <person name="Chen J."/>
            <person name="Drula E."/>
            <person name="Henrissat B."/>
            <person name="Wiebenga A."/>
            <person name="Lubbers R.J."/>
            <person name="Gomes A.C."/>
            <person name="Makela M.R."/>
            <person name="Stajich J."/>
            <person name="Grigoriev I.V."/>
            <person name="Mortensen U.H."/>
            <person name="De vries R.P."/>
            <person name="Baker S.E."/>
            <person name="Andersen M.R."/>
        </authorList>
    </citation>
    <scope>NUCLEOTIDE SEQUENCE [LARGE SCALE GENOMIC DNA]</scope>
    <source>
        <strain evidence="1 2">CBS 600.67</strain>
    </source>
</reference>
<dbReference type="EMBL" id="JBFXLS010000013">
    <property type="protein sequence ID" value="KAL2830293.1"/>
    <property type="molecule type" value="Genomic_DNA"/>
</dbReference>
<comment type="caution">
    <text evidence="1">The sequence shown here is derived from an EMBL/GenBank/DDBJ whole genome shotgun (WGS) entry which is preliminary data.</text>
</comment>
<keyword evidence="2" id="KW-1185">Reference proteome</keyword>
<evidence type="ECO:0000313" key="1">
    <source>
        <dbReference type="EMBL" id="KAL2830293.1"/>
    </source>
</evidence>
<evidence type="ECO:0000313" key="2">
    <source>
        <dbReference type="Proteomes" id="UP001610335"/>
    </source>
</evidence>
<dbReference type="Proteomes" id="UP001610335">
    <property type="component" value="Unassembled WGS sequence"/>
</dbReference>